<name>A0A377GB43_9GAMM</name>
<dbReference type="GeneID" id="93292903"/>
<evidence type="ECO:0000256" key="1">
    <source>
        <dbReference type="SAM" id="MobiDB-lite"/>
    </source>
</evidence>
<evidence type="ECO:0000313" key="3">
    <source>
        <dbReference type="Proteomes" id="UP000254554"/>
    </source>
</evidence>
<gene>
    <name evidence="2" type="ORF">NCTC11370_02116</name>
</gene>
<proteinExistence type="predicted"/>
<keyword evidence="3" id="KW-1185">Reference proteome</keyword>
<dbReference type="AlphaFoldDB" id="A0A377GB43"/>
<dbReference type="STRING" id="1094715.GCA_000236165_01964"/>
<protein>
    <submittedName>
        <fullName evidence="2">Uncharacterized protein</fullName>
    </submittedName>
</protein>
<reference evidence="2 3" key="1">
    <citation type="submission" date="2018-06" db="EMBL/GenBank/DDBJ databases">
        <authorList>
            <consortium name="Pathogen Informatics"/>
            <person name="Doyle S."/>
        </authorList>
    </citation>
    <scope>NUCLEOTIDE SEQUENCE [LARGE SCALE GENOMIC DNA]</scope>
    <source>
        <strain evidence="2 3">NCTC11370</strain>
    </source>
</reference>
<organism evidence="2 3">
    <name type="scientific">Fluoribacter dumoffii</name>
    <dbReference type="NCBI Taxonomy" id="463"/>
    <lineage>
        <taxon>Bacteria</taxon>
        <taxon>Pseudomonadati</taxon>
        <taxon>Pseudomonadota</taxon>
        <taxon>Gammaproteobacteria</taxon>
        <taxon>Legionellales</taxon>
        <taxon>Legionellaceae</taxon>
        <taxon>Fluoribacter</taxon>
    </lineage>
</organism>
<dbReference type="RefSeq" id="WP_019349979.1">
    <property type="nucleotide sequence ID" value="NZ_UGGT01000001.1"/>
</dbReference>
<accession>A0A377GB43</accession>
<feature type="region of interest" description="Disordered" evidence="1">
    <location>
        <begin position="248"/>
        <end position="268"/>
    </location>
</feature>
<dbReference type="OrthoDB" id="6174582at2"/>
<dbReference type="Proteomes" id="UP000254554">
    <property type="component" value="Unassembled WGS sequence"/>
</dbReference>
<dbReference type="EMBL" id="UGGT01000001">
    <property type="protein sequence ID" value="STO22032.1"/>
    <property type="molecule type" value="Genomic_DNA"/>
</dbReference>
<sequence length="295" mass="34426">MYFTVNDKELDALCGLSYIQQITYLRGIRPYMDRNTYIVGIKRRISYQSLTEVLYIEPHQGITESGSPSRQQIRRAIKGLERSGLISIQSFDKHLILKCLLADISYSVQNKPDTNPTQQADTKPNAKLLVNTGASEDAEVKADTDKILKADTPLIKENNYIYLLQRFDHFWRMYPEKKSRERAFEIFKQINPDELLLQSMLQALAQQIKARTEKEANGEWVPAWKFPANWLSQKCWEDEVKIELTQERRNEKRRANTENTTCDPFWNPETGDTASIDEDECQQSNVINFQCYRQQ</sequence>
<evidence type="ECO:0000313" key="2">
    <source>
        <dbReference type="EMBL" id="STO22032.1"/>
    </source>
</evidence>